<organism evidence="1 2">
    <name type="scientific">Halomonas gemina</name>
    <dbReference type="NCBI Taxonomy" id="2945105"/>
    <lineage>
        <taxon>Bacteria</taxon>
        <taxon>Pseudomonadati</taxon>
        <taxon>Pseudomonadota</taxon>
        <taxon>Gammaproteobacteria</taxon>
        <taxon>Oceanospirillales</taxon>
        <taxon>Halomonadaceae</taxon>
        <taxon>Halomonas</taxon>
    </lineage>
</organism>
<evidence type="ECO:0000313" key="2">
    <source>
        <dbReference type="Proteomes" id="UP001165369"/>
    </source>
</evidence>
<dbReference type="RefSeq" id="WP_250060757.1">
    <property type="nucleotide sequence ID" value="NZ_JAMJPK010000004.1"/>
</dbReference>
<gene>
    <name evidence="1" type="ORF">M8009_10385</name>
</gene>
<dbReference type="Proteomes" id="UP001165369">
    <property type="component" value="Unassembled WGS sequence"/>
</dbReference>
<keyword evidence="2" id="KW-1185">Reference proteome</keyword>
<name>A0ABT0T1J5_9GAMM</name>
<proteinExistence type="predicted"/>
<evidence type="ECO:0000313" key="1">
    <source>
        <dbReference type="EMBL" id="MCL7940697.1"/>
    </source>
</evidence>
<comment type="caution">
    <text evidence="1">The sequence shown here is derived from an EMBL/GenBank/DDBJ whole genome shotgun (WGS) entry which is preliminary data.</text>
</comment>
<reference evidence="1" key="1">
    <citation type="submission" date="2022-05" db="EMBL/GenBank/DDBJ databases">
        <title>Halomonas geminus sp. nov. and Halomonas llamarensis sp. nov. isolated from high-altitude salars of the Atacama Desert.</title>
        <authorList>
            <person name="Hintersatz C."/>
            <person name="Rojas L.A."/>
            <person name="Wei T.-S."/>
            <person name="Kutschke S."/>
            <person name="Lehmann F."/>
            <person name="Jain R."/>
            <person name="Pollmann K."/>
        </authorList>
    </citation>
    <scope>NUCLEOTIDE SEQUENCE</scope>
    <source>
        <strain evidence="1">ATCH28</strain>
    </source>
</reference>
<accession>A0ABT0T1J5</accession>
<sequence>MLHVNRKNFKLDDAIQRAFLEKGERERLARALEELVLTPGEESSKAARKALRRIFDLYGAER</sequence>
<protein>
    <submittedName>
        <fullName evidence="1">Uncharacterized protein</fullName>
    </submittedName>
</protein>
<dbReference type="EMBL" id="JAMJPK010000004">
    <property type="protein sequence ID" value="MCL7940697.1"/>
    <property type="molecule type" value="Genomic_DNA"/>
</dbReference>